<feature type="repeat" description="ANK" evidence="1">
    <location>
        <begin position="52"/>
        <end position="84"/>
    </location>
</feature>
<organism evidence="2 3">
    <name type="scientific">Metarhizium robertsii</name>
    <dbReference type="NCBI Taxonomy" id="568076"/>
    <lineage>
        <taxon>Eukaryota</taxon>
        <taxon>Fungi</taxon>
        <taxon>Dikarya</taxon>
        <taxon>Ascomycota</taxon>
        <taxon>Pezizomycotina</taxon>
        <taxon>Sordariomycetes</taxon>
        <taxon>Hypocreomycetidae</taxon>
        <taxon>Hypocreales</taxon>
        <taxon>Clavicipitaceae</taxon>
        <taxon>Metarhizium</taxon>
    </lineage>
</organism>
<dbReference type="PANTHER" id="PTHR24133:SF40">
    <property type="entry name" value="ANKYRIN REPEAT DOMAIN 44"/>
    <property type="match status" value="1"/>
</dbReference>
<dbReference type="PROSITE" id="PS50088">
    <property type="entry name" value="ANK_REPEAT"/>
    <property type="match status" value="3"/>
</dbReference>
<comment type="caution">
    <text evidence="2">The sequence shown here is derived from an EMBL/GenBank/DDBJ whole genome shotgun (WGS) entry which is preliminary data.</text>
</comment>
<dbReference type="SMART" id="SM00248">
    <property type="entry name" value="ANK"/>
    <property type="match status" value="6"/>
</dbReference>
<proteinExistence type="predicted"/>
<accession>A0A014PIZ8</accession>
<dbReference type="Gene3D" id="1.25.40.20">
    <property type="entry name" value="Ankyrin repeat-containing domain"/>
    <property type="match status" value="4"/>
</dbReference>
<name>A0A014PIZ8_9HYPO</name>
<evidence type="ECO:0000313" key="2">
    <source>
        <dbReference type="EMBL" id="EXU95643.1"/>
    </source>
</evidence>
<evidence type="ECO:0000256" key="1">
    <source>
        <dbReference type="PROSITE-ProRule" id="PRU00023"/>
    </source>
</evidence>
<dbReference type="AlphaFoldDB" id="A0A014PIZ8"/>
<dbReference type="Proteomes" id="UP000030151">
    <property type="component" value="Unassembled WGS sequence"/>
</dbReference>
<feature type="repeat" description="ANK" evidence="1">
    <location>
        <begin position="355"/>
        <end position="387"/>
    </location>
</feature>
<evidence type="ECO:0000313" key="3">
    <source>
        <dbReference type="Proteomes" id="UP000030151"/>
    </source>
</evidence>
<dbReference type="InterPro" id="IPR052391">
    <property type="entry name" value="E3_Ligase-Neurotoxin"/>
</dbReference>
<dbReference type="EMBL" id="JELW01000070">
    <property type="protein sequence ID" value="EXU95643.1"/>
    <property type="molecule type" value="Genomic_DNA"/>
</dbReference>
<dbReference type="PROSITE" id="PS50297">
    <property type="entry name" value="ANK_REP_REGION"/>
    <property type="match status" value="3"/>
</dbReference>
<dbReference type="eggNOG" id="KOG4177">
    <property type="taxonomic scope" value="Eukaryota"/>
</dbReference>
<dbReference type="PANTHER" id="PTHR24133">
    <property type="entry name" value="ANKYRIN DOMAIN-CONTAINING"/>
    <property type="match status" value="1"/>
</dbReference>
<protein>
    <submittedName>
        <fullName evidence="2">Ankyrin repeat protein</fullName>
    </submittedName>
</protein>
<gene>
    <name evidence="2" type="ORF">X797_011261</name>
</gene>
<dbReference type="Pfam" id="PF00023">
    <property type="entry name" value="Ank"/>
    <property type="match status" value="2"/>
</dbReference>
<dbReference type="Pfam" id="PF13637">
    <property type="entry name" value="Ank_4"/>
    <property type="match status" value="1"/>
</dbReference>
<reference evidence="2 3" key="1">
    <citation type="submission" date="2014-02" db="EMBL/GenBank/DDBJ databases">
        <title>The genome sequence of the entomopathogenic fungus Metarhizium robertsii ARSEF 2575.</title>
        <authorList>
            <person name="Giuliano Garisto Donzelli B."/>
            <person name="Roe B.A."/>
            <person name="Macmil S.L."/>
            <person name="Krasnoff S.B."/>
            <person name="Gibson D.M."/>
        </authorList>
    </citation>
    <scope>NUCLEOTIDE SEQUENCE [LARGE SCALE GENOMIC DNA]</scope>
    <source>
        <strain evidence="2 3">ARSEF 2575</strain>
    </source>
</reference>
<keyword evidence="1" id="KW-0040">ANK repeat</keyword>
<dbReference type="SUPFAM" id="SSF48403">
    <property type="entry name" value="Ankyrin repeat"/>
    <property type="match status" value="3"/>
</dbReference>
<dbReference type="InterPro" id="IPR002110">
    <property type="entry name" value="Ankyrin_rpt"/>
</dbReference>
<dbReference type="InterPro" id="IPR036770">
    <property type="entry name" value="Ankyrin_rpt-contain_sf"/>
</dbReference>
<dbReference type="HOGENOM" id="CLU_013002_0_0_1"/>
<dbReference type="PRINTS" id="PR01415">
    <property type="entry name" value="ANKYRIN"/>
</dbReference>
<sequence>MTTQQLVQQRMREAFGSPNEAIHACIRDNNISQLQQLVISCPSADLEYLNHAWGAPLHVAVWSANLSAVDVLLDAGADVLAETADDSLSATPLGLAARLGLVDILRRLWISVPPESHANVFRPPLSCLILAATYGQAATVGHLLDWWDGWSLDVRDTALCYASGRWQVHSVQVLLERLRFSHETMVRALHKAADFKFIMAEEEGALGVQYSEMDYVHQRQLIAKLVDAGADVNARLHGQHLTLQAAGVIDLAPALSQLLESGLDPGAKSGNDADQEQSALHLLGSPVRLHPRRATCRLHESGIRLLLQHGASVFQRDALGNTPLHCAAFGSNLRIFSLYLSSAGSTADMAVENDHGETLLHWAAAGGKTDILEYLLSHGADVNAASANGWTPLMCALAPSRESRLVGAQAKELSAAIRAAQLLLSSGATPFFVTAEGWTPLHCLALHLDHDEDGQARLLAEQLILAGGSGRVVDARAPMLLSDRRPNRGYAPRAALTSSHIGLGDASALWGFRVEEAIRLADTHPVLTVKRDLTPLHWAAEHGAVGVAKALLTHGANILSEDPFGNTPAMTATASKLLERRPDVREKLIQVLGHHAEDNI</sequence>
<dbReference type="Pfam" id="PF12796">
    <property type="entry name" value="Ank_2"/>
    <property type="match status" value="1"/>
</dbReference>
<feature type="repeat" description="ANK" evidence="1">
    <location>
        <begin position="531"/>
        <end position="563"/>
    </location>
</feature>